<dbReference type="HAMAP" id="MF_00296">
    <property type="entry name" value="MetX_acyltransf"/>
    <property type="match status" value="1"/>
</dbReference>
<feature type="binding site" evidence="2">
    <location>
        <position position="211"/>
    </location>
    <ligand>
        <name>substrate</name>
    </ligand>
</feature>
<sequence length="349" mass="38347">MEPAPPPEYGKIKVGDLQLESGIVLPDIELAFERAGKSGGPVILVCHALTGNQFTVGTAKQPGWWHGLIGPEKYIDTNQFEVITFNVLGGCSGSTGPTSINPVTKKPYQTDFPKLTIRDIVHSQVLALRKLGINEIKAAIGGSLGGMQILELAITYPDFAKVIIPIAVTPYLSDYGIAFNAIGRNAIKRDPAWKGGFYSEEDRIAGLEIARMIGMVTYRTGKLFNKRFNRELKDGETFQVESYLNYQGQKLSDRFDANSYLYLLEAMDSHDIGRGRQGWKKALGHITAKTLLLGYTGDLLYPPEDVKEIAEALMKAGKEADYVEVKTDFGHDGFLAEFPKWGGILQAAL</sequence>
<comment type="pathway">
    <text evidence="2">Amino-acid biosynthesis; L-methionine biosynthesis via de novo pathway; O-acetyl-L-homoserine from L-homoserine: step 1/1.</text>
</comment>
<dbReference type="EC" id="2.3.1.31" evidence="2"/>
<dbReference type="NCBIfam" id="NF001209">
    <property type="entry name" value="PRK00175.1"/>
    <property type="match status" value="1"/>
</dbReference>
<dbReference type="SUPFAM" id="SSF53474">
    <property type="entry name" value="alpha/beta-Hydrolases"/>
    <property type="match status" value="1"/>
</dbReference>
<dbReference type="OrthoDB" id="9800754at2"/>
<keyword evidence="2" id="KW-0028">Amino-acid biosynthesis</keyword>
<comment type="caution">
    <text evidence="5">The sequence shown here is derived from an EMBL/GenBank/DDBJ whole genome shotgun (WGS) entry which is preliminary data.</text>
</comment>
<evidence type="ECO:0000256" key="1">
    <source>
        <dbReference type="ARBA" id="ARBA00022679"/>
    </source>
</evidence>
<keyword evidence="1 2" id="KW-0808">Transferase</keyword>
<protein>
    <recommendedName>
        <fullName evidence="2">Homoserine O-acetyltransferase</fullName>
        <shortName evidence="2">HAT</shortName>
        <ecNumber evidence="2">2.3.1.31</ecNumber>
    </recommendedName>
    <alternativeName>
        <fullName evidence="2">Homoserine transacetylase</fullName>
        <shortName evidence="2">HTA</shortName>
    </alternativeName>
</protein>
<keyword evidence="6" id="KW-1185">Reference proteome</keyword>
<dbReference type="PANTHER" id="PTHR32268">
    <property type="entry name" value="HOMOSERINE O-ACETYLTRANSFERASE"/>
    <property type="match status" value="1"/>
</dbReference>
<comment type="catalytic activity">
    <reaction evidence="2">
        <text>L-homoserine + acetyl-CoA = O-acetyl-L-homoserine + CoA</text>
        <dbReference type="Rhea" id="RHEA:13701"/>
        <dbReference type="ChEBI" id="CHEBI:57287"/>
        <dbReference type="ChEBI" id="CHEBI:57288"/>
        <dbReference type="ChEBI" id="CHEBI:57476"/>
        <dbReference type="ChEBI" id="CHEBI:57716"/>
        <dbReference type="EC" id="2.3.1.31"/>
    </reaction>
</comment>
<dbReference type="Gene3D" id="1.10.1740.110">
    <property type="match status" value="1"/>
</dbReference>
<feature type="domain" description="AB hydrolase-1" evidence="4">
    <location>
        <begin position="41"/>
        <end position="335"/>
    </location>
</feature>
<dbReference type="UniPathway" id="UPA00051">
    <property type="reaction ID" value="UER00074"/>
</dbReference>
<keyword evidence="2 5" id="KW-0012">Acyltransferase</keyword>
<gene>
    <name evidence="2" type="primary">metXA</name>
    <name evidence="5" type="ORF">D1B31_02485</name>
</gene>
<evidence type="ECO:0000259" key="4">
    <source>
        <dbReference type="Pfam" id="PF00561"/>
    </source>
</evidence>
<evidence type="ECO:0000313" key="6">
    <source>
        <dbReference type="Proteomes" id="UP000284416"/>
    </source>
</evidence>
<dbReference type="PANTHER" id="PTHR32268:SF11">
    <property type="entry name" value="HOMOSERINE O-ACETYLTRANSFERASE"/>
    <property type="match status" value="1"/>
</dbReference>
<comment type="subcellular location">
    <subcellularLocation>
        <location evidence="2">Cytoplasm</location>
    </subcellularLocation>
</comment>
<dbReference type="Gene3D" id="3.40.50.1820">
    <property type="entry name" value="alpha/beta hydrolase"/>
    <property type="match status" value="1"/>
</dbReference>
<dbReference type="InterPro" id="IPR008220">
    <property type="entry name" value="HAT_MetX-like"/>
</dbReference>
<dbReference type="InterPro" id="IPR029058">
    <property type="entry name" value="AB_hydrolase_fold"/>
</dbReference>
<dbReference type="AlphaFoldDB" id="A0A417Z1I7"/>
<dbReference type="GO" id="GO:0009092">
    <property type="term" value="P:homoserine metabolic process"/>
    <property type="evidence" value="ECO:0007669"/>
    <property type="project" value="TreeGrafter"/>
</dbReference>
<comment type="similarity">
    <text evidence="2">Belongs to the AB hydrolase superfamily. MetX family.</text>
</comment>
<evidence type="ECO:0000256" key="3">
    <source>
        <dbReference type="PIRSR" id="PIRSR000443-1"/>
    </source>
</evidence>
<comment type="function">
    <text evidence="2">Transfers an acetyl group from acetyl-CoA to L-homoserine, forming acetyl-L-homoserine.</text>
</comment>
<dbReference type="InterPro" id="IPR000073">
    <property type="entry name" value="AB_hydrolase_1"/>
</dbReference>
<dbReference type="Pfam" id="PF00561">
    <property type="entry name" value="Abhydrolase_1"/>
    <property type="match status" value="1"/>
</dbReference>
<organism evidence="5 6">
    <name type="scientific">Neobacillus notoginsengisoli</name>
    <dbReference type="NCBI Taxonomy" id="1578198"/>
    <lineage>
        <taxon>Bacteria</taxon>
        <taxon>Bacillati</taxon>
        <taxon>Bacillota</taxon>
        <taxon>Bacilli</taxon>
        <taxon>Bacillales</taxon>
        <taxon>Bacillaceae</taxon>
        <taxon>Neobacillus</taxon>
    </lineage>
</organism>
<feature type="active site" description="Nucleophile" evidence="2 3">
    <location>
        <position position="143"/>
    </location>
</feature>
<reference evidence="5 6" key="1">
    <citation type="journal article" date="2017" name="Int. J. Syst. Evol. Microbiol.">
        <title>Bacillus notoginsengisoli sp. nov., a novel bacterium isolated from the rhizosphere of Panax notoginseng.</title>
        <authorList>
            <person name="Zhang M.Y."/>
            <person name="Cheng J."/>
            <person name="Cai Y."/>
            <person name="Zhang T.Y."/>
            <person name="Wu Y.Y."/>
            <person name="Manikprabhu D."/>
            <person name="Li W.J."/>
            <person name="Zhang Y.X."/>
        </authorList>
    </citation>
    <scope>NUCLEOTIDE SEQUENCE [LARGE SCALE GENOMIC DNA]</scope>
    <source>
        <strain evidence="5 6">JCM 30743</strain>
    </source>
</reference>
<feature type="binding site" evidence="2">
    <location>
        <position position="332"/>
    </location>
    <ligand>
        <name>substrate</name>
    </ligand>
</feature>
<dbReference type="EMBL" id="QWEG01000001">
    <property type="protein sequence ID" value="RHW43621.1"/>
    <property type="molecule type" value="Genomic_DNA"/>
</dbReference>
<dbReference type="PIRSF" id="PIRSF000443">
    <property type="entry name" value="Homoser_Ac_trans"/>
    <property type="match status" value="1"/>
</dbReference>
<comment type="subunit">
    <text evidence="2">Homodimer.</text>
</comment>
<keyword evidence="2" id="KW-0486">Methionine biosynthesis</keyword>
<evidence type="ECO:0000256" key="2">
    <source>
        <dbReference type="HAMAP-Rule" id="MF_00296"/>
    </source>
</evidence>
<keyword evidence="2" id="KW-0963">Cytoplasm</keyword>
<dbReference type="NCBIfam" id="TIGR01392">
    <property type="entry name" value="homoserO_Ac_trn"/>
    <property type="match status" value="1"/>
</dbReference>
<feature type="active site" evidence="2 3">
    <location>
        <position position="298"/>
    </location>
</feature>
<dbReference type="GO" id="GO:0005737">
    <property type="term" value="C:cytoplasm"/>
    <property type="evidence" value="ECO:0007669"/>
    <property type="project" value="UniProtKB-SubCell"/>
</dbReference>
<feature type="active site" evidence="2 3">
    <location>
        <position position="331"/>
    </location>
</feature>
<proteinExistence type="inferred from homology"/>
<name>A0A417Z1I7_9BACI</name>
<dbReference type="GO" id="GO:0009086">
    <property type="term" value="P:methionine biosynthetic process"/>
    <property type="evidence" value="ECO:0007669"/>
    <property type="project" value="UniProtKB-UniRule"/>
</dbReference>
<evidence type="ECO:0000313" key="5">
    <source>
        <dbReference type="EMBL" id="RHW43621.1"/>
    </source>
</evidence>
<dbReference type="Proteomes" id="UP000284416">
    <property type="component" value="Unassembled WGS sequence"/>
</dbReference>
<dbReference type="GO" id="GO:0004414">
    <property type="term" value="F:homoserine O-acetyltransferase activity"/>
    <property type="evidence" value="ECO:0007669"/>
    <property type="project" value="UniProtKB-UniRule"/>
</dbReference>
<accession>A0A417Z1I7</accession>
<comment type="caution">
    <text evidence="2">Lacks conserved residue(s) required for the propagation of feature annotation.</text>
</comment>